<dbReference type="Proteomes" id="UP001230649">
    <property type="component" value="Unassembled WGS sequence"/>
</dbReference>
<organism evidence="1 2">
    <name type="scientific">Naganishia adeliensis</name>
    <dbReference type="NCBI Taxonomy" id="92952"/>
    <lineage>
        <taxon>Eukaryota</taxon>
        <taxon>Fungi</taxon>
        <taxon>Dikarya</taxon>
        <taxon>Basidiomycota</taxon>
        <taxon>Agaricomycotina</taxon>
        <taxon>Tremellomycetes</taxon>
        <taxon>Filobasidiales</taxon>
        <taxon>Filobasidiaceae</taxon>
        <taxon>Naganishia</taxon>
    </lineage>
</organism>
<name>A0ACC2WAV6_9TREE</name>
<proteinExistence type="predicted"/>
<accession>A0ACC2WAV6</accession>
<sequence length="148" mass="15996">MFTRQLTIRSAALRNFHSTSRALIRPPPLTRVGPPQLPRADQEEFEALVRAAESGQSGSVDAESMKSALKASATAPSATMGKEEIKAELQQHPDLRKQAPAQFEGEVNPFTGEVGGPKRDPFVAGDGDWQYSGRVTVSLACGWQRGGY</sequence>
<dbReference type="EMBL" id="JASBWS010000033">
    <property type="protein sequence ID" value="KAJ9108196.1"/>
    <property type="molecule type" value="Genomic_DNA"/>
</dbReference>
<evidence type="ECO:0000313" key="2">
    <source>
        <dbReference type="Proteomes" id="UP001230649"/>
    </source>
</evidence>
<gene>
    <name evidence="1" type="ORF">QFC20_003559</name>
</gene>
<comment type="caution">
    <text evidence="1">The sequence shown here is derived from an EMBL/GenBank/DDBJ whole genome shotgun (WGS) entry which is preliminary data.</text>
</comment>
<protein>
    <submittedName>
        <fullName evidence="1">Uncharacterized protein</fullName>
    </submittedName>
</protein>
<keyword evidence="2" id="KW-1185">Reference proteome</keyword>
<reference evidence="1" key="1">
    <citation type="submission" date="2023-04" db="EMBL/GenBank/DDBJ databases">
        <title>Draft Genome sequencing of Naganishia species isolated from polar environments using Oxford Nanopore Technology.</title>
        <authorList>
            <person name="Leo P."/>
            <person name="Venkateswaran K."/>
        </authorList>
    </citation>
    <scope>NUCLEOTIDE SEQUENCE</scope>
    <source>
        <strain evidence="1">MNA-CCFEE 5262</strain>
    </source>
</reference>
<evidence type="ECO:0000313" key="1">
    <source>
        <dbReference type="EMBL" id="KAJ9108196.1"/>
    </source>
</evidence>